<dbReference type="OMA" id="RNAVWPI"/>
<dbReference type="CDD" id="cd11298">
    <property type="entry name" value="O-FucT-2"/>
    <property type="match status" value="1"/>
</dbReference>
<evidence type="ECO:0000256" key="9">
    <source>
        <dbReference type="ARBA" id="ARBA00023034"/>
    </source>
</evidence>
<keyword evidence="5 20" id="KW-0328">Glycosyltransferase</keyword>
<evidence type="ECO:0000313" key="20">
    <source>
        <dbReference type="EMBL" id="KHN81590.1"/>
    </source>
</evidence>
<dbReference type="STRING" id="6265.A0A0B2VKQ3"/>
<dbReference type="Proteomes" id="UP000031036">
    <property type="component" value="Unassembled WGS sequence"/>
</dbReference>
<evidence type="ECO:0000256" key="2">
    <source>
        <dbReference type="ARBA" id="ARBA00004555"/>
    </source>
</evidence>
<evidence type="ECO:0000256" key="12">
    <source>
        <dbReference type="ARBA" id="ARBA00023253"/>
    </source>
</evidence>
<name>A0A0B2VKQ3_TOXCA</name>
<feature type="chain" id="PRO_5002080169" description="GDP-fucose protein O-fucosyltransferase 2" evidence="19">
    <location>
        <begin position="26"/>
        <end position="490"/>
    </location>
</feature>
<dbReference type="Gene3D" id="3.40.50.11350">
    <property type="match status" value="2"/>
</dbReference>
<organism evidence="20 21">
    <name type="scientific">Toxocara canis</name>
    <name type="common">Canine roundworm</name>
    <dbReference type="NCBI Taxonomy" id="6265"/>
    <lineage>
        <taxon>Eukaryota</taxon>
        <taxon>Metazoa</taxon>
        <taxon>Ecdysozoa</taxon>
        <taxon>Nematoda</taxon>
        <taxon>Chromadorea</taxon>
        <taxon>Rhabditida</taxon>
        <taxon>Spirurina</taxon>
        <taxon>Ascaridomorpha</taxon>
        <taxon>Ascaridoidea</taxon>
        <taxon>Toxocaridae</taxon>
        <taxon>Toxocara</taxon>
    </lineage>
</organism>
<feature type="signal peptide" evidence="19">
    <location>
        <begin position="1"/>
        <end position="25"/>
    </location>
</feature>
<evidence type="ECO:0000256" key="5">
    <source>
        <dbReference type="ARBA" id="ARBA00022676"/>
    </source>
</evidence>
<dbReference type="InterPro" id="IPR045130">
    <property type="entry name" value="OFUT2-like"/>
</dbReference>
<keyword evidence="12" id="KW-0294">Fucose metabolism</keyword>
<dbReference type="Pfam" id="PF10250">
    <property type="entry name" value="O-FucT"/>
    <property type="match status" value="1"/>
</dbReference>
<evidence type="ECO:0000256" key="3">
    <source>
        <dbReference type="ARBA" id="ARBA00004922"/>
    </source>
</evidence>
<comment type="catalytic activity">
    <reaction evidence="18">
        <text>L-seryl-[protein] + GDP-beta-L-fucose = 3-O-(alpha-L-fucosyl)-L-seryl-[protein] + GDP + H(+)</text>
        <dbReference type="Rhea" id="RHEA:63644"/>
        <dbReference type="Rhea" id="RHEA-COMP:9863"/>
        <dbReference type="Rhea" id="RHEA-COMP:17914"/>
        <dbReference type="ChEBI" id="CHEBI:15378"/>
        <dbReference type="ChEBI" id="CHEBI:29999"/>
        <dbReference type="ChEBI" id="CHEBI:57273"/>
        <dbReference type="ChEBI" id="CHEBI:58189"/>
        <dbReference type="ChEBI" id="CHEBI:189632"/>
        <dbReference type="EC" id="2.4.1.221"/>
    </reaction>
    <physiologicalReaction direction="left-to-right" evidence="18">
        <dbReference type="Rhea" id="RHEA:63645"/>
    </physiologicalReaction>
</comment>
<dbReference type="PANTHER" id="PTHR13398:SF0">
    <property type="entry name" value="GDP-FUCOSE PROTEIN O-FUCOSYLTRANSFERASE 2"/>
    <property type="match status" value="1"/>
</dbReference>
<dbReference type="GO" id="GO:0046922">
    <property type="term" value="F:peptide-O-fucosyltransferase activity"/>
    <property type="evidence" value="ECO:0007669"/>
    <property type="project" value="UniProtKB-EC"/>
</dbReference>
<dbReference type="OrthoDB" id="422368at2759"/>
<gene>
    <name evidence="20" type="primary">pad-2</name>
    <name evidence="20" type="ORF">Tcan_15434</name>
</gene>
<dbReference type="Gene3D" id="3.40.50.11340">
    <property type="match status" value="1"/>
</dbReference>
<keyword evidence="10" id="KW-1015">Disulfide bond</keyword>
<keyword evidence="11" id="KW-0325">Glycoprotein</keyword>
<comment type="caution">
    <text evidence="20">The sequence shown here is derived from an EMBL/GenBank/DDBJ whole genome shotgun (WGS) entry which is preliminary data.</text>
</comment>
<evidence type="ECO:0000256" key="15">
    <source>
        <dbReference type="ARBA" id="ARBA00026232"/>
    </source>
</evidence>
<comment type="subcellular location">
    <subcellularLocation>
        <location evidence="1">Endoplasmic reticulum</location>
    </subcellularLocation>
    <subcellularLocation>
        <location evidence="2">Golgi apparatus</location>
    </subcellularLocation>
</comment>
<evidence type="ECO:0000256" key="1">
    <source>
        <dbReference type="ARBA" id="ARBA00004240"/>
    </source>
</evidence>
<dbReference type="EC" id="2.4.1.221" evidence="4"/>
<dbReference type="AlphaFoldDB" id="A0A0B2VKQ3"/>
<dbReference type="GO" id="GO:0005794">
    <property type="term" value="C:Golgi apparatus"/>
    <property type="evidence" value="ECO:0007669"/>
    <property type="project" value="UniProtKB-SubCell"/>
</dbReference>
<evidence type="ECO:0000313" key="21">
    <source>
        <dbReference type="Proteomes" id="UP000031036"/>
    </source>
</evidence>
<accession>A0A0B2VKQ3</accession>
<evidence type="ECO:0000256" key="16">
    <source>
        <dbReference type="ARBA" id="ARBA00033083"/>
    </source>
</evidence>
<dbReference type="FunFam" id="3.40.50.11350:FF:000002">
    <property type="entry name" value="GDP-fucose protein O-fucosyltransferase 2"/>
    <property type="match status" value="1"/>
</dbReference>
<keyword evidence="21" id="KW-1185">Reference proteome</keyword>
<comment type="catalytic activity">
    <reaction evidence="17">
        <text>L-threonyl-[protein] + GDP-beta-L-fucose = 3-O-(alpha-L-fucosyl)-L-threonyl-[protein] + GDP + H(+)</text>
        <dbReference type="Rhea" id="RHEA:70491"/>
        <dbReference type="Rhea" id="RHEA-COMP:11060"/>
        <dbReference type="Rhea" id="RHEA-COMP:17915"/>
        <dbReference type="ChEBI" id="CHEBI:15378"/>
        <dbReference type="ChEBI" id="CHEBI:30013"/>
        <dbReference type="ChEBI" id="CHEBI:57273"/>
        <dbReference type="ChEBI" id="CHEBI:58189"/>
        <dbReference type="ChEBI" id="CHEBI:189631"/>
        <dbReference type="EC" id="2.4.1.221"/>
    </reaction>
    <physiologicalReaction direction="left-to-right" evidence="17">
        <dbReference type="Rhea" id="RHEA:70492"/>
    </physiologicalReaction>
</comment>
<comment type="similarity">
    <text evidence="14">Belongs to the glycosyltransferase 68 family.</text>
</comment>
<keyword evidence="6 20" id="KW-0808">Transferase</keyword>
<dbReference type="EMBL" id="JPKZ01001481">
    <property type="protein sequence ID" value="KHN81590.1"/>
    <property type="molecule type" value="Genomic_DNA"/>
</dbReference>
<evidence type="ECO:0000256" key="10">
    <source>
        <dbReference type="ARBA" id="ARBA00023157"/>
    </source>
</evidence>
<keyword evidence="7 19" id="KW-0732">Signal</keyword>
<evidence type="ECO:0000256" key="4">
    <source>
        <dbReference type="ARBA" id="ARBA00012196"/>
    </source>
</evidence>
<evidence type="ECO:0000256" key="8">
    <source>
        <dbReference type="ARBA" id="ARBA00022824"/>
    </source>
</evidence>
<proteinExistence type="inferred from homology"/>
<sequence length="490" mass="57117">MASRYGIMHCYAIVIWTLLFEMCLAENVLVSVSDPMTSSAERRYILYDVNHGEGFNLRRDVFMRVANTVRLLRERGYNYVLVLPPWGGLYHWKNAGTKLPWSLFFDVSSINQLVPVVEFEQYLKDTNNDDIDEVIYLQGYAEGWSNGHYEIKYDKRECIDGNKRGWFFSYSDVRALAFSCVSIQGDSNTLADLIERNHSSTSSIFIDRAETILHSRFGDSRYWQARRAMRYAKHLVKIGNQFRSEKFGSNDLSDRTVLDNDWESTVKKHGDALGGDFICAHWRRRDFVRSHAADIPSIEGTARIITKILKEERLNKVFLSTDAHPEEVAELRKWTPPDVTIEQFLDHGSLSDGEISIIDQWICAHARYFTGTHVSTFSYRIQEDREILGFRPETTFNRLCPDEDANCEQPAKWKIVYEDSEIIFQWICAHARYFTGTHVSTFSYRIQEDREILGFRPETTFNRLCPDEDANCEQPAKWKIVYEDSEMYDL</sequence>
<dbReference type="InterPro" id="IPR019378">
    <property type="entry name" value="GDP-Fuc_O-FucTrfase"/>
</dbReference>
<keyword evidence="9" id="KW-0333">Golgi apparatus</keyword>
<dbReference type="GO" id="GO:0006004">
    <property type="term" value="P:fucose metabolic process"/>
    <property type="evidence" value="ECO:0007669"/>
    <property type="project" value="UniProtKB-KW"/>
</dbReference>
<protein>
    <recommendedName>
        <fullName evidence="15">GDP-fucose protein O-fucosyltransferase 2</fullName>
        <ecNumber evidence="4">2.4.1.221</ecNumber>
    </recommendedName>
    <alternativeName>
        <fullName evidence="16">Peptide-O-fucosyltransferase 2</fullName>
    </alternativeName>
</protein>
<evidence type="ECO:0000256" key="19">
    <source>
        <dbReference type="SAM" id="SignalP"/>
    </source>
</evidence>
<evidence type="ECO:0000256" key="17">
    <source>
        <dbReference type="ARBA" id="ARBA00047273"/>
    </source>
</evidence>
<comment type="pathway">
    <text evidence="3">Protein modification; protein glycosylation.</text>
</comment>
<evidence type="ECO:0000256" key="11">
    <source>
        <dbReference type="ARBA" id="ARBA00023180"/>
    </source>
</evidence>
<evidence type="ECO:0000256" key="18">
    <source>
        <dbReference type="ARBA" id="ARBA00048647"/>
    </source>
</evidence>
<dbReference type="PANTHER" id="PTHR13398">
    <property type="entry name" value="GDP-FUCOSE PROTEIN O-FUCOSYLTRANSFERASE 2"/>
    <property type="match status" value="1"/>
</dbReference>
<evidence type="ECO:0000256" key="13">
    <source>
        <dbReference type="ARBA" id="ARBA00023277"/>
    </source>
</evidence>
<evidence type="ECO:0000256" key="14">
    <source>
        <dbReference type="ARBA" id="ARBA00025803"/>
    </source>
</evidence>
<dbReference type="GO" id="GO:0005783">
    <property type="term" value="C:endoplasmic reticulum"/>
    <property type="evidence" value="ECO:0007669"/>
    <property type="project" value="UniProtKB-SubCell"/>
</dbReference>
<keyword evidence="8" id="KW-0256">Endoplasmic reticulum</keyword>
<evidence type="ECO:0000256" key="6">
    <source>
        <dbReference type="ARBA" id="ARBA00022679"/>
    </source>
</evidence>
<evidence type="ECO:0000256" key="7">
    <source>
        <dbReference type="ARBA" id="ARBA00022729"/>
    </source>
</evidence>
<reference evidence="20 21" key="1">
    <citation type="submission" date="2014-11" db="EMBL/GenBank/DDBJ databases">
        <title>Genetic blueprint of the zoonotic pathogen Toxocara canis.</title>
        <authorList>
            <person name="Zhu X.-Q."/>
            <person name="Korhonen P.K."/>
            <person name="Cai H."/>
            <person name="Young N.D."/>
            <person name="Nejsum P."/>
            <person name="von Samson-Himmelstjerna G."/>
            <person name="Boag P.R."/>
            <person name="Tan P."/>
            <person name="Li Q."/>
            <person name="Min J."/>
            <person name="Yang Y."/>
            <person name="Wang X."/>
            <person name="Fang X."/>
            <person name="Hall R.S."/>
            <person name="Hofmann A."/>
            <person name="Sternberg P.W."/>
            <person name="Jex A.R."/>
            <person name="Gasser R.B."/>
        </authorList>
    </citation>
    <scope>NUCLEOTIDE SEQUENCE [LARGE SCALE GENOMIC DNA]</scope>
    <source>
        <strain evidence="20">PN_DK_2014</strain>
    </source>
</reference>
<keyword evidence="13" id="KW-0119">Carbohydrate metabolism</keyword>